<dbReference type="PANTHER" id="PTHR43784">
    <property type="entry name" value="GDSL-LIKE LIPASE/ACYLHYDROLASE, PUTATIVE (AFU_ORTHOLOGUE AFUA_2G00820)-RELATED"/>
    <property type="match status" value="1"/>
</dbReference>
<dbReference type="SUPFAM" id="SSF52266">
    <property type="entry name" value="SGNH hydrolase"/>
    <property type="match status" value="1"/>
</dbReference>
<accession>A0A1H4KUM6</accession>
<dbReference type="InterPro" id="IPR013830">
    <property type="entry name" value="SGNH_hydro"/>
</dbReference>
<dbReference type="GO" id="GO:0016788">
    <property type="term" value="F:hydrolase activity, acting on ester bonds"/>
    <property type="evidence" value="ECO:0007669"/>
    <property type="project" value="UniProtKB-ARBA"/>
</dbReference>
<sequence length="441" mass="47148">MRLAALLLALSIPAVAEQTWLGTWTTAAMPLSAPAAQKLPIGKQDVTLRQIVHISQGGKRMRITFTNEFGTTPLHIANAHVAFLSAGSKILPETDRQLTFAGRPDITIAPGQFAASDAVVETVPIFSDLVISTAIPQQDLPVLTTHSLALQTTFITAGDQTTALEFDSAAAVPPGVSPPDVSAPIQSPLGARPIVKSEAHPAIAAGNTPALLTRTTSWYFLKDVEVDATRKSGSVVMLGDSITDGAQSTTETNRRYPDDLAPLLAANKKTAALSVLNVGISGNRILHVNSGPSALDRFDRDVLAQTGARYVILLEGINDIGNMHRAPADAITEQALIDGFTSMANRAHAKGLKFFVATILPYGGAKYDSPDGELIRQHVNAFLRTSPAFDGVIDFDKTMQDPEHPERLLRKYECGDHLHPNDAGYAAMAAAIDLKLFRKKK</sequence>
<dbReference type="PANTHER" id="PTHR43784:SF2">
    <property type="entry name" value="GDSL-LIKE LIPASE_ACYLHYDROLASE, PUTATIVE (AFU_ORTHOLOGUE AFUA_2G00820)-RELATED"/>
    <property type="match status" value="1"/>
</dbReference>
<feature type="signal peptide" evidence="1">
    <location>
        <begin position="1"/>
        <end position="16"/>
    </location>
</feature>
<reference evidence="3 4" key="1">
    <citation type="submission" date="2016-10" db="EMBL/GenBank/DDBJ databases">
        <authorList>
            <person name="de Groot N.N."/>
        </authorList>
    </citation>
    <scope>NUCLEOTIDE SEQUENCE [LARGE SCALE GENOMIC DNA]</scope>
    <source>
        <strain evidence="3 4">AB35.6</strain>
    </source>
</reference>
<evidence type="ECO:0000259" key="2">
    <source>
        <dbReference type="Pfam" id="PF13472"/>
    </source>
</evidence>
<dbReference type="InterPro" id="IPR036514">
    <property type="entry name" value="SGNH_hydro_sf"/>
</dbReference>
<dbReference type="Proteomes" id="UP000182409">
    <property type="component" value="Unassembled WGS sequence"/>
</dbReference>
<dbReference type="EMBL" id="FNSD01000001">
    <property type="protein sequence ID" value="SEB61798.1"/>
    <property type="molecule type" value="Genomic_DNA"/>
</dbReference>
<evidence type="ECO:0000313" key="4">
    <source>
        <dbReference type="Proteomes" id="UP000182409"/>
    </source>
</evidence>
<dbReference type="AlphaFoldDB" id="A0A1H4KUM6"/>
<proteinExistence type="predicted"/>
<feature type="domain" description="SGNH hydrolase-type esterase" evidence="2">
    <location>
        <begin position="238"/>
        <end position="427"/>
    </location>
</feature>
<dbReference type="CDD" id="cd01830">
    <property type="entry name" value="XynE_like"/>
    <property type="match status" value="1"/>
</dbReference>
<protein>
    <submittedName>
        <fullName evidence="3">Lysophospholipase L1</fullName>
    </submittedName>
</protein>
<dbReference type="InterPro" id="IPR053140">
    <property type="entry name" value="GDSL_Rv0518-like"/>
</dbReference>
<organism evidence="3 4">
    <name type="scientific">Terriglobus roseus</name>
    <dbReference type="NCBI Taxonomy" id="392734"/>
    <lineage>
        <taxon>Bacteria</taxon>
        <taxon>Pseudomonadati</taxon>
        <taxon>Acidobacteriota</taxon>
        <taxon>Terriglobia</taxon>
        <taxon>Terriglobales</taxon>
        <taxon>Acidobacteriaceae</taxon>
        <taxon>Terriglobus</taxon>
    </lineage>
</organism>
<keyword evidence="1" id="KW-0732">Signal</keyword>
<dbReference type="Pfam" id="PF13472">
    <property type="entry name" value="Lipase_GDSL_2"/>
    <property type="match status" value="1"/>
</dbReference>
<gene>
    <name evidence="3" type="ORF">SAMN05443244_1346</name>
</gene>
<dbReference type="OrthoDB" id="1828825at2"/>
<feature type="chain" id="PRO_5010285494" evidence="1">
    <location>
        <begin position="17"/>
        <end position="441"/>
    </location>
</feature>
<evidence type="ECO:0000313" key="3">
    <source>
        <dbReference type="EMBL" id="SEB61798.1"/>
    </source>
</evidence>
<name>A0A1H4KUM6_9BACT</name>
<dbReference type="Gene3D" id="3.40.50.1110">
    <property type="entry name" value="SGNH hydrolase"/>
    <property type="match status" value="1"/>
</dbReference>
<dbReference type="RefSeq" id="WP_074652893.1">
    <property type="nucleotide sequence ID" value="NZ_FNSD01000001.1"/>
</dbReference>
<evidence type="ECO:0000256" key="1">
    <source>
        <dbReference type="SAM" id="SignalP"/>
    </source>
</evidence>